<reference evidence="1 2" key="1">
    <citation type="submission" date="2015-10" db="EMBL/GenBank/DDBJ databases">
        <title>Draft genome sequence of Streptomyces sp. RV15, isolated from a marine sponge.</title>
        <authorList>
            <person name="Ruckert C."/>
            <person name="Abdelmohsen U.R."/>
            <person name="Winkler A."/>
            <person name="Hentschel U."/>
            <person name="Kalinowski J."/>
            <person name="Kampfer P."/>
            <person name="Glaeser S."/>
        </authorList>
    </citation>
    <scope>NUCLEOTIDE SEQUENCE [LARGE SCALE GENOMIC DNA]</scope>
    <source>
        <strain evidence="1 2">RV15</strain>
    </source>
</reference>
<evidence type="ECO:0008006" key="3">
    <source>
        <dbReference type="Google" id="ProtNLM"/>
    </source>
</evidence>
<organism evidence="1 2">
    <name type="scientific">Streptomyces dysideae</name>
    <dbReference type="NCBI Taxonomy" id="909626"/>
    <lineage>
        <taxon>Bacteria</taxon>
        <taxon>Bacillati</taxon>
        <taxon>Actinomycetota</taxon>
        <taxon>Actinomycetes</taxon>
        <taxon>Kitasatosporales</taxon>
        <taxon>Streptomycetaceae</taxon>
        <taxon>Streptomyces</taxon>
    </lineage>
</organism>
<dbReference type="STRING" id="909626.AQJ91_23425"/>
<dbReference type="RefSeq" id="WP_067025160.1">
    <property type="nucleotide sequence ID" value="NZ_KQ949089.1"/>
</dbReference>
<evidence type="ECO:0000313" key="1">
    <source>
        <dbReference type="EMBL" id="KUO18816.1"/>
    </source>
</evidence>
<dbReference type="AlphaFoldDB" id="A0A117S0L7"/>
<sequence>MPSSEKEPAYGYLRLIDVPDDEVEVLEKQLREYAHAHNLRLLDIHHDRGRGLSVGQVVAMLQRGGIQHLVVPSLEHVSSHPIVRMVFCEAVYLDAGAEVHEVLGEQDQSEHSD</sequence>
<dbReference type="OrthoDB" id="4248071at2"/>
<protein>
    <recommendedName>
        <fullName evidence="3">Resolvase/invertase-type recombinase catalytic domain-containing protein</fullName>
    </recommendedName>
</protein>
<dbReference type="EMBL" id="LMXB01000058">
    <property type="protein sequence ID" value="KUO18816.1"/>
    <property type="molecule type" value="Genomic_DNA"/>
</dbReference>
<name>A0A117S0L7_9ACTN</name>
<evidence type="ECO:0000313" key="2">
    <source>
        <dbReference type="Proteomes" id="UP000053260"/>
    </source>
</evidence>
<accession>A0A117S0L7</accession>
<comment type="caution">
    <text evidence="1">The sequence shown here is derived from an EMBL/GenBank/DDBJ whole genome shotgun (WGS) entry which is preliminary data.</text>
</comment>
<proteinExistence type="predicted"/>
<gene>
    <name evidence="1" type="ORF">AQJ91_23425</name>
</gene>
<dbReference type="Proteomes" id="UP000053260">
    <property type="component" value="Unassembled WGS sequence"/>
</dbReference>
<keyword evidence="2" id="KW-1185">Reference proteome</keyword>